<accession>A0A6M0RRY8</accession>
<name>A0A6M0RRY8_9CYAN</name>
<dbReference type="AlphaFoldDB" id="A0A6M0RRY8"/>
<gene>
    <name evidence="2" type="ORF">DXZ20_23100</name>
</gene>
<dbReference type="GO" id="GO:0003700">
    <property type="term" value="F:DNA-binding transcription factor activity"/>
    <property type="evidence" value="ECO:0007669"/>
    <property type="project" value="InterPro"/>
</dbReference>
<comment type="caution">
    <text evidence="2">The sequence shown here is derived from an EMBL/GenBank/DDBJ whole genome shotgun (WGS) entry which is preliminary data.</text>
</comment>
<dbReference type="InterPro" id="IPR036390">
    <property type="entry name" value="WH_DNA-bd_sf"/>
</dbReference>
<reference evidence="2 3" key="1">
    <citation type="journal article" date="2020" name="Microb. Ecol.">
        <title>Ecogenomics of the Marine Benthic Filamentous Cyanobacterium Adonisia.</title>
        <authorList>
            <person name="Walter J.M."/>
            <person name="Coutinho F.H."/>
            <person name="Leomil L."/>
            <person name="Hargreaves P.I."/>
            <person name="Campeao M.E."/>
            <person name="Vieira V.V."/>
            <person name="Silva B.S."/>
            <person name="Fistarol G.O."/>
            <person name="Salomon P.S."/>
            <person name="Sawabe T."/>
            <person name="Mino S."/>
            <person name="Hosokawa M."/>
            <person name="Miyashita H."/>
            <person name="Maruyama F."/>
            <person name="van Verk M.C."/>
            <person name="Dutilh B.E."/>
            <person name="Thompson C.C."/>
            <person name="Thompson F.L."/>
        </authorList>
    </citation>
    <scope>NUCLEOTIDE SEQUENCE [LARGE SCALE GENOMIC DNA]</scope>
    <source>
        <strain evidence="2 3">CCMR0081</strain>
    </source>
</reference>
<proteinExistence type="predicted"/>
<dbReference type="InterPro" id="IPR000847">
    <property type="entry name" value="LysR_HTH_N"/>
</dbReference>
<dbReference type="SUPFAM" id="SSF46785">
    <property type="entry name" value="Winged helix' DNA-binding domain"/>
    <property type="match status" value="1"/>
</dbReference>
<dbReference type="InterPro" id="IPR036388">
    <property type="entry name" value="WH-like_DNA-bd_sf"/>
</dbReference>
<dbReference type="RefSeq" id="WP_163703591.1">
    <property type="nucleotide sequence ID" value="NZ_QXHD01000004.1"/>
</dbReference>
<dbReference type="Gene3D" id="1.10.10.10">
    <property type="entry name" value="Winged helix-like DNA-binding domain superfamily/Winged helix DNA-binding domain"/>
    <property type="match status" value="1"/>
</dbReference>
<evidence type="ECO:0000313" key="2">
    <source>
        <dbReference type="EMBL" id="NEZ58481.1"/>
    </source>
</evidence>
<protein>
    <submittedName>
        <fullName evidence="2">LysR family transcriptional regulator</fullName>
    </submittedName>
</protein>
<feature type="non-terminal residue" evidence="2">
    <location>
        <position position="34"/>
    </location>
</feature>
<dbReference type="EMBL" id="QXHD01000004">
    <property type="protein sequence ID" value="NEZ58481.1"/>
    <property type="molecule type" value="Genomic_DNA"/>
</dbReference>
<evidence type="ECO:0000313" key="3">
    <source>
        <dbReference type="Proteomes" id="UP000481033"/>
    </source>
</evidence>
<feature type="domain" description="HTH lysR-type" evidence="1">
    <location>
        <begin position="10"/>
        <end position="34"/>
    </location>
</feature>
<keyword evidence="3" id="KW-1185">Reference proteome</keyword>
<sequence>MGIWDGVSEFVTVVDAGSFSAAAKRLGVSTSYVS</sequence>
<dbReference type="Proteomes" id="UP000481033">
    <property type="component" value="Unassembled WGS sequence"/>
</dbReference>
<dbReference type="Pfam" id="PF00126">
    <property type="entry name" value="HTH_1"/>
    <property type="match status" value="1"/>
</dbReference>
<evidence type="ECO:0000259" key="1">
    <source>
        <dbReference type="PROSITE" id="PS50931"/>
    </source>
</evidence>
<dbReference type="PROSITE" id="PS50931">
    <property type="entry name" value="HTH_LYSR"/>
    <property type="match status" value="1"/>
</dbReference>
<organism evidence="2 3">
    <name type="scientific">Adonisia turfae CCMR0081</name>
    <dbReference type="NCBI Taxonomy" id="2292702"/>
    <lineage>
        <taxon>Bacteria</taxon>
        <taxon>Bacillati</taxon>
        <taxon>Cyanobacteriota</taxon>
        <taxon>Adonisia</taxon>
        <taxon>Adonisia turfae</taxon>
    </lineage>
</organism>